<organism evidence="4">
    <name type="scientific">Schistosoma curassoni</name>
    <dbReference type="NCBI Taxonomy" id="6186"/>
    <lineage>
        <taxon>Eukaryota</taxon>
        <taxon>Metazoa</taxon>
        <taxon>Spiralia</taxon>
        <taxon>Lophotrochozoa</taxon>
        <taxon>Platyhelminthes</taxon>
        <taxon>Trematoda</taxon>
        <taxon>Digenea</taxon>
        <taxon>Strigeidida</taxon>
        <taxon>Schistosomatoidea</taxon>
        <taxon>Schistosomatidae</taxon>
        <taxon>Schistosoma</taxon>
    </lineage>
</organism>
<keyword evidence="3" id="KW-1185">Reference proteome</keyword>
<sequence length="130" mass="14594">MCIYFNLNLILLLFLITFNLLSNSFLSLCSNLPKSTKLTTSLNTLNQFKHCCDDGLIAAHSLDLPILTSQTSVTNTETCAEILQFGTSVVEDVSYLYVRIFYIITIQNNGETIIYGRPLSDVKVTLRVFT</sequence>
<evidence type="ECO:0000313" key="3">
    <source>
        <dbReference type="Proteomes" id="UP000279833"/>
    </source>
</evidence>
<gene>
    <name evidence="2" type="ORF">SCUD_LOCUS8891</name>
</gene>
<reference evidence="2 3" key="2">
    <citation type="submission" date="2018-11" db="EMBL/GenBank/DDBJ databases">
        <authorList>
            <consortium name="Pathogen Informatics"/>
        </authorList>
    </citation>
    <scope>NUCLEOTIDE SEQUENCE [LARGE SCALE GENOMIC DNA]</scope>
    <source>
        <strain evidence="2">Dakar</strain>
        <strain evidence="3">Dakar, Senegal</strain>
    </source>
</reference>
<protein>
    <submittedName>
        <fullName evidence="4">Tectonic domain-containing protein</fullName>
    </submittedName>
</protein>
<keyword evidence="1" id="KW-0732">Signal</keyword>
<dbReference type="STRING" id="6186.A0A183K1M8"/>
<dbReference type="EMBL" id="UZAK01032959">
    <property type="protein sequence ID" value="VDP33118.1"/>
    <property type="molecule type" value="Genomic_DNA"/>
</dbReference>
<dbReference type="AlphaFoldDB" id="A0A183K1M8"/>
<evidence type="ECO:0000313" key="2">
    <source>
        <dbReference type="EMBL" id="VDP33118.1"/>
    </source>
</evidence>
<proteinExistence type="predicted"/>
<feature type="chain" id="PRO_5043140722" evidence="1">
    <location>
        <begin position="25"/>
        <end position="130"/>
    </location>
</feature>
<dbReference type="Proteomes" id="UP000279833">
    <property type="component" value="Unassembled WGS sequence"/>
</dbReference>
<name>A0A183K1M8_9TREM</name>
<feature type="signal peptide" evidence="1">
    <location>
        <begin position="1"/>
        <end position="24"/>
    </location>
</feature>
<evidence type="ECO:0000256" key="1">
    <source>
        <dbReference type="SAM" id="SignalP"/>
    </source>
</evidence>
<dbReference type="WBParaSite" id="SCUD_0000889101-mRNA-1">
    <property type="protein sequence ID" value="SCUD_0000889101-mRNA-1"/>
    <property type="gene ID" value="SCUD_0000889101"/>
</dbReference>
<accession>A0A183K1M8</accession>
<evidence type="ECO:0000313" key="4">
    <source>
        <dbReference type="WBParaSite" id="SCUD_0000889101-mRNA-1"/>
    </source>
</evidence>
<reference evidence="4" key="1">
    <citation type="submission" date="2016-06" db="UniProtKB">
        <authorList>
            <consortium name="WormBaseParasite"/>
        </authorList>
    </citation>
    <scope>IDENTIFICATION</scope>
</reference>